<dbReference type="PROSITE" id="PS50082">
    <property type="entry name" value="WD_REPEATS_2"/>
    <property type="match status" value="3"/>
</dbReference>
<evidence type="ECO:0000256" key="5">
    <source>
        <dbReference type="ARBA" id="ARBA00038344"/>
    </source>
</evidence>
<evidence type="ECO:0000313" key="8">
    <source>
        <dbReference type="Proteomes" id="UP001289374"/>
    </source>
</evidence>
<evidence type="ECO:0000256" key="4">
    <source>
        <dbReference type="ARBA" id="ARBA00022786"/>
    </source>
</evidence>
<dbReference type="InterPro" id="IPR020472">
    <property type="entry name" value="WD40_PAC1"/>
</dbReference>
<keyword evidence="4" id="KW-0833">Ubl conjugation pathway</keyword>
<reference evidence="7" key="2">
    <citation type="journal article" date="2024" name="Plant">
        <title>Genomic evolution and insights into agronomic trait innovations of Sesamum species.</title>
        <authorList>
            <person name="Miao H."/>
            <person name="Wang L."/>
            <person name="Qu L."/>
            <person name="Liu H."/>
            <person name="Sun Y."/>
            <person name="Le M."/>
            <person name="Wang Q."/>
            <person name="Wei S."/>
            <person name="Zheng Y."/>
            <person name="Lin W."/>
            <person name="Duan Y."/>
            <person name="Cao H."/>
            <person name="Xiong S."/>
            <person name="Wang X."/>
            <person name="Wei L."/>
            <person name="Li C."/>
            <person name="Ma Q."/>
            <person name="Ju M."/>
            <person name="Zhao R."/>
            <person name="Li G."/>
            <person name="Mu C."/>
            <person name="Tian Q."/>
            <person name="Mei H."/>
            <person name="Zhang T."/>
            <person name="Gao T."/>
            <person name="Zhang H."/>
        </authorList>
    </citation>
    <scope>NUCLEOTIDE SEQUENCE</scope>
    <source>
        <strain evidence="7">K16</strain>
    </source>
</reference>
<evidence type="ECO:0000256" key="3">
    <source>
        <dbReference type="ARBA" id="ARBA00022737"/>
    </source>
</evidence>
<evidence type="ECO:0000313" key="7">
    <source>
        <dbReference type="EMBL" id="KAK4392957.1"/>
    </source>
</evidence>
<keyword evidence="3" id="KW-0677">Repeat</keyword>
<dbReference type="PROSITE" id="PS50294">
    <property type="entry name" value="WD_REPEATS_REGION"/>
    <property type="match status" value="1"/>
</dbReference>
<proteinExistence type="inferred from homology"/>
<dbReference type="InterPro" id="IPR019775">
    <property type="entry name" value="WD40_repeat_CS"/>
</dbReference>
<comment type="similarity">
    <text evidence="5">Belongs to the WD repeat cdt2 family.</text>
</comment>
<keyword evidence="2 6" id="KW-0853">WD repeat</keyword>
<dbReference type="GO" id="GO:0005634">
    <property type="term" value="C:nucleus"/>
    <property type="evidence" value="ECO:0007669"/>
    <property type="project" value="TreeGrafter"/>
</dbReference>
<organism evidence="7 8">
    <name type="scientific">Sesamum angolense</name>
    <dbReference type="NCBI Taxonomy" id="2727404"/>
    <lineage>
        <taxon>Eukaryota</taxon>
        <taxon>Viridiplantae</taxon>
        <taxon>Streptophyta</taxon>
        <taxon>Embryophyta</taxon>
        <taxon>Tracheophyta</taxon>
        <taxon>Spermatophyta</taxon>
        <taxon>Magnoliopsida</taxon>
        <taxon>eudicotyledons</taxon>
        <taxon>Gunneridae</taxon>
        <taxon>Pentapetalae</taxon>
        <taxon>asterids</taxon>
        <taxon>lamiids</taxon>
        <taxon>Lamiales</taxon>
        <taxon>Pedaliaceae</taxon>
        <taxon>Sesamum</taxon>
    </lineage>
</organism>
<dbReference type="SUPFAM" id="SSF50978">
    <property type="entry name" value="WD40 repeat-like"/>
    <property type="match status" value="1"/>
</dbReference>
<dbReference type="InterPro" id="IPR001680">
    <property type="entry name" value="WD40_rpt"/>
</dbReference>
<comment type="caution">
    <text evidence="7">The sequence shown here is derived from an EMBL/GenBank/DDBJ whole genome shotgun (WGS) entry which is preliminary data.</text>
</comment>
<gene>
    <name evidence="7" type="ORF">Sango_1766500</name>
</gene>
<dbReference type="InterPro" id="IPR036322">
    <property type="entry name" value="WD40_repeat_dom_sf"/>
</dbReference>
<dbReference type="PROSITE" id="PS00678">
    <property type="entry name" value="WD_REPEATS_1"/>
    <property type="match status" value="1"/>
</dbReference>
<dbReference type="GO" id="GO:0030674">
    <property type="term" value="F:protein-macromolecule adaptor activity"/>
    <property type="evidence" value="ECO:0007669"/>
    <property type="project" value="TreeGrafter"/>
</dbReference>
<dbReference type="InterPro" id="IPR015943">
    <property type="entry name" value="WD40/YVTN_repeat-like_dom_sf"/>
</dbReference>
<dbReference type="PANTHER" id="PTHR22852:SF0">
    <property type="entry name" value="DENTICLELESS PROTEIN HOMOLOG"/>
    <property type="match status" value="1"/>
</dbReference>
<dbReference type="PANTHER" id="PTHR22852">
    <property type="entry name" value="LETHAL 2 DENTICLELESS PROTEIN RETINOIC ACID-REGULATED NUCLEAR MATRIX-ASSOCIATED PROTEIN"/>
    <property type="match status" value="1"/>
</dbReference>
<dbReference type="SMART" id="SM00320">
    <property type="entry name" value="WD40"/>
    <property type="match status" value="6"/>
</dbReference>
<feature type="repeat" description="WD" evidence="6">
    <location>
        <begin position="324"/>
        <end position="347"/>
    </location>
</feature>
<dbReference type="Proteomes" id="UP001289374">
    <property type="component" value="Unassembled WGS sequence"/>
</dbReference>
<feature type="repeat" description="WD" evidence="6">
    <location>
        <begin position="356"/>
        <end position="398"/>
    </location>
</feature>
<dbReference type="Gene3D" id="2.130.10.10">
    <property type="entry name" value="YVTN repeat-like/Quinoprotein amine dehydrogenase"/>
    <property type="match status" value="2"/>
</dbReference>
<dbReference type="EMBL" id="JACGWL010000010">
    <property type="protein sequence ID" value="KAK4392957.1"/>
    <property type="molecule type" value="Genomic_DNA"/>
</dbReference>
<evidence type="ECO:0000256" key="2">
    <source>
        <dbReference type="ARBA" id="ARBA00022574"/>
    </source>
</evidence>
<dbReference type="PRINTS" id="PR00320">
    <property type="entry name" value="GPROTEINBRPT"/>
</dbReference>
<dbReference type="AlphaFoldDB" id="A0AAE2BPG5"/>
<evidence type="ECO:0000256" key="6">
    <source>
        <dbReference type="PROSITE-ProRule" id="PRU00221"/>
    </source>
</evidence>
<comment type="pathway">
    <text evidence="1">Protein modification; protein ubiquitination.</text>
</comment>
<protein>
    <submittedName>
        <fullName evidence="7">Denticleless protein</fullName>
    </submittedName>
</protein>
<evidence type="ECO:0000256" key="1">
    <source>
        <dbReference type="ARBA" id="ARBA00004906"/>
    </source>
</evidence>
<dbReference type="Pfam" id="PF00400">
    <property type="entry name" value="WD40"/>
    <property type="match status" value="2"/>
</dbReference>
<dbReference type="GO" id="GO:0043161">
    <property type="term" value="P:proteasome-mediated ubiquitin-dependent protein catabolic process"/>
    <property type="evidence" value="ECO:0007669"/>
    <property type="project" value="TreeGrafter"/>
</dbReference>
<reference evidence="7" key="1">
    <citation type="submission" date="2020-06" db="EMBL/GenBank/DDBJ databases">
        <authorList>
            <person name="Li T."/>
            <person name="Hu X."/>
            <person name="Zhang T."/>
            <person name="Song X."/>
            <person name="Zhang H."/>
            <person name="Dai N."/>
            <person name="Sheng W."/>
            <person name="Hou X."/>
            <person name="Wei L."/>
        </authorList>
    </citation>
    <scope>NUCLEOTIDE SEQUENCE</scope>
    <source>
        <strain evidence="7">K16</strain>
        <tissue evidence="7">Leaf</tissue>
    </source>
</reference>
<accession>A0AAE2BPG5</accession>
<sequence length="573" mass="63724">METPKPRSFFQDLRLREVNGFRVRKRPYMGNDTRDFDPIGAVAVEHSGEPSPPMALSFCKKFLDLSSYQENAEKSKVSEWMAHANAIFDLCWIKMKTDWNDLLQDDELMLTASGDQSGRFLSSAFVILFVMVVHQEVCFLCCFLLQHLENTDPRVFILGSFYAVSELVVSGSRDGSFAVWDTRCSRNTNQKFCVPPISVIHEAHTSPGRRRPRRGKAESRSITSVLYLKDEVSIATAGAVDSVIKLWDSRHLKAPVTHACPNSESSEEKRFHGISSLSQDLNGVFIAASCMDHRIYLYNVLQLEKGPMRTFSGGRTDSFFVKSSISPDAAHILSGSSDGNAYIWQVNKPLLDPITLKSHDGEVTAVDWCPSDMGKVATCSDDFSVRLWNIQSSCYSSTRSPSSMRKRVWALPRVQRRKLLLDEPLNTKSDAESTPCSVASNVNSPPPIRTELAPQYVSMVVLELQIAYYNVYGFIAFHLTGQGQDLHVKNKLLHGLACMKSIETNHLVTVEAHSNPEAVETRSNLGVYAVEGPAISTPISPRSTEPIDIWLELLLCQWDVVGAVSDGVAVCCG</sequence>
<dbReference type="InterPro" id="IPR051865">
    <property type="entry name" value="WD-repeat_CDT2_adapter"/>
</dbReference>
<keyword evidence="8" id="KW-1185">Reference proteome</keyword>
<name>A0AAE2BPG5_9LAMI</name>
<feature type="repeat" description="WD" evidence="6">
    <location>
        <begin position="165"/>
        <end position="190"/>
    </location>
</feature>